<dbReference type="Proteomes" id="UP000000426">
    <property type="component" value="Chromosome"/>
</dbReference>
<gene>
    <name evidence="2" type="ordered locus">Psyr_2320</name>
</gene>
<dbReference type="PATRIC" id="fig|205918.7.peg.2375"/>
<dbReference type="Pfam" id="PF05593">
    <property type="entry name" value="RHS_repeat"/>
    <property type="match status" value="1"/>
</dbReference>
<feature type="domain" description="DUF6531" evidence="1">
    <location>
        <begin position="144"/>
        <end position="209"/>
    </location>
</feature>
<dbReference type="STRING" id="205918.Psyr_2320"/>
<dbReference type="OrthoDB" id="6191870at2"/>
<dbReference type="EMBL" id="CP000075">
    <property type="protein sequence ID" value="AAY37360.1"/>
    <property type="molecule type" value="Genomic_DNA"/>
</dbReference>
<dbReference type="Gene3D" id="2.180.10.10">
    <property type="entry name" value="RHS repeat-associated core"/>
    <property type="match status" value="1"/>
</dbReference>
<protein>
    <submittedName>
        <fullName evidence="2">YD repeat protein</fullName>
    </submittedName>
</protein>
<dbReference type="HOGENOM" id="CLU_036485_1_1_6"/>
<dbReference type="RefSeq" id="WP_011267590.1">
    <property type="nucleotide sequence ID" value="NC_007005.1"/>
</dbReference>
<dbReference type="InterPro" id="IPR031325">
    <property type="entry name" value="RHS_repeat"/>
</dbReference>
<dbReference type="KEGG" id="psb:Psyr_2320"/>
<dbReference type="AlphaFoldDB" id="Q4ZU12"/>
<evidence type="ECO:0000313" key="2">
    <source>
        <dbReference type="EMBL" id="AAY37360.1"/>
    </source>
</evidence>
<proteinExistence type="predicted"/>
<dbReference type="Pfam" id="PF20148">
    <property type="entry name" value="DUF6531"/>
    <property type="match status" value="1"/>
</dbReference>
<accession>Q4ZU12</accession>
<evidence type="ECO:0000259" key="1">
    <source>
        <dbReference type="Pfam" id="PF20148"/>
    </source>
</evidence>
<sequence length="508" mass="56375">MFRFIVFECGCISAFRSSVIGVFVFSSAFSVVAAADTYSYWWEPNSQLGFNDPRKACDYLYSEYYWSHLISNYRPELNRYRAGVYDCGWNDGVEDGHFGGAQFTTVDCDIDTSPDRRTKSCSSKAQVGNPIEIASCSNPSSGVGNPLNAANGNKYQEEIDFKSGGANPIIIGRSYNSLDGVWRHNFSTSLYFGSKTVVLVSADGRESIFLTDGREYRSSTDSGILIAQADGWLYRSSANIEMYFTSKGYLSSVTALNGDKYTLTYRHQNADRVIAIDNGVGVMVELIEDPLHQLKALSAGPKKVAYLYGSRRLLKRATTMGSFVSVREYHYEDSRNNSLLTGITDERGVRFATWSYDVQGRAVSSQHGDGAGLTQIAYGEDGASTITNELGKQTIYRYQKISGVKRIVAIEGEPTPDCPASNSTYTYNDRGLVLTKTDAKGLVTTYDYNDRGLEVSRTEASGTTLARTTTTEWDPDRFLPIKVIEPNRITVYSYDNQGRELTRQSASR</sequence>
<dbReference type="eggNOG" id="COG3209">
    <property type="taxonomic scope" value="Bacteria"/>
</dbReference>
<name>Q4ZU12_PSEU2</name>
<organism evidence="2 3">
    <name type="scientific">Pseudomonas syringae pv. syringae (strain B728a)</name>
    <dbReference type="NCBI Taxonomy" id="205918"/>
    <lineage>
        <taxon>Bacteria</taxon>
        <taxon>Pseudomonadati</taxon>
        <taxon>Pseudomonadota</taxon>
        <taxon>Gammaproteobacteria</taxon>
        <taxon>Pseudomonadales</taxon>
        <taxon>Pseudomonadaceae</taxon>
        <taxon>Pseudomonas</taxon>
        <taxon>Pseudomonas syringae</taxon>
    </lineage>
</organism>
<evidence type="ECO:0000313" key="3">
    <source>
        <dbReference type="Proteomes" id="UP000000426"/>
    </source>
</evidence>
<reference evidence="2 3" key="1">
    <citation type="journal article" date="2005" name="Proc. Natl. Acad. Sci. U.S.A.">
        <title>Comparison of the complete genome sequences of Pseudomonas syringae pv. syringae B728a and pv. tomato DC3000.</title>
        <authorList>
            <person name="Feil H."/>
            <person name="Feil W.S."/>
            <person name="Chain P."/>
            <person name="Larimer F."/>
            <person name="Dibartolo G."/>
            <person name="Copeland A."/>
            <person name="Lykidis A."/>
            <person name="Trong S."/>
            <person name="Nolan M."/>
            <person name="Goltsman E."/>
            <person name="Thiel J."/>
            <person name="Malfatti S."/>
            <person name="Loper J.E."/>
            <person name="Lapidus A."/>
            <person name="Detter J.C."/>
            <person name="Land M."/>
            <person name="Richardson P.M."/>
            <person name="Kyrpides N.C."/>
            <person name="Ivanova N."/>
            <person name="Lindow S.E."/>
        </authorList>
    </citation>
    <scope>NUCLEOTIDE SEQUENCE [LARGE SCALE GENOMIC DNA]</scope>
    <source>
        <strain evidence="2 3">B728a</strain>
    </source>
</reference>
<dbReference type="InterPro" id="IPR045351">
    <property type="entry name" value="DUF6531"/>
</dbReference>